<dbReference type="GO" id="GO:0008408">
    <property type="term" value="F:3'-5' exonuclease activity"/>
    <property type="evidence" value="ECO:0007669"/>
    <property type="project" value="TreeGrafter"/>
</dbReference>
<dbReference type="GO" id="GO:0005634">
    <property type="term" value="C:nucleus"/>
    <property type="evidence" value="ECO:0007669"/>
    <property type="project" value="TreeGrafter"/>
</dbReference>
<dbReference type="GO" id="GO:0003676">
    <property type="term" value="F:nucleic acid binding"/>
    <property type="evidence" value="ECO:0007669"/>
    <property type="project" value="InterPro"/>
</dbReference>
<accession>A0A8S2AD91</accession>
<dbReference type="EMBL" id="LR999454">
    <property type="protein sequence ID" value="CAE6025356.1"/>
    <property type="molecule type" value="Genomic_DNA"/>
</dbReference>
<evidence type="ECO:0000313" key="3">
    <source>
        <dbReference type="EMBL" id="CAE6025356.1"/>
    </source>
</evidence>
<dbReference type="Proteomes" id="UP000682877">
    <property type="component" value="Chromosome 4"/>
</dbReference>
<reference evidence="3" key="1">
    <citation type="submission" date="2021-01" db="EMBL/GenBank/DDBJ databases">
        <authorList>
            <person name="Bezrukov I."/>
        </authorList>
    </citation>
    <scope>NUCLEOTIDE SEQUENCE</scope>
</reference>
<keyword evidence="2" id="KW-0378">Hydrolase</keyword>
<dbReference type="InterPro" id="IPR051132">
    <property type="entry name" value="3-5_Exonuclease_domain"/>
</dbReference>
<evidence type="ECO:0000256" key="1">
    <source>
        <dbReference type="ARBA" id="ARBA00022722"/>
    </source>
</evidence>
<dbReference type="InterPro" id="IPR012337">
    <property type="entry name" value="RNaseH-like_sf"/>
</dbReference>
<evidence type="ECO:0008006" key="5">
    <source>
        <dbReference type="Google" id="ProtNLM"/>
    </source>
</evidence>
<keyword evidence="1" id="KW-0540">Nuclease</keyword>
<evidence type="ECO:0000313" key="4">
    <source>
        <dbReference type="Proteomes" id="UP000682877"/>
    </source>
</evidence>
<dbReference type="PANTHER" id="PTHR13620:SF59">
    <property type="entry name" value="POLYNUCLEOTIDYL TRANSFERASE, RIBONUCLEASE H-LIKE SUPERFAMILY PROTEIN"/>
    <property type="match status" value="1"/>
</dbReference>
<gene>
    <name evidence="3" type="ORF">AARE701A_LOCUS10320</name>
</gene>
<dbReference type="InterPro" id="IPR036397">
    <property type="entry name" value="RNaseH_sf"/>
</dbReference>
<dbReference type="PANTHER" id="PTHR13620">
    <property type="entry name" value="3-5 EXONUCLEASE"/>
    <property type="match status" value="1"/>
</dbReference>
<evidence type="ECO:0000256" key="2">
    <source>
        <dbReference type="ARBA" id="ARBA00022801"/>
    </source>
</evidence>
<dbReference type="AlphaFoldDB" id="A0A8S2AD91"/>
<proteinExistence type="predicted"/>
<name>A0A8S2AD91_ARAAE</name>
<sequence>MDPQHPLLQPSLVTPSCCRTRRPMNTRWFTSSTGHSPVRRWYPLSHHPVVSLQDKDKLERFCHQLDIWRLVDIRNYLPRWLWKCTFERIVEECLGHQGVKKDKEICRSNWGARSLSDDQIVQASHDVFVCCKLGVKERVWKMRA</sequence>
<protein>
    <recommendedName>
        <fullName evidence="5">3'-5' exonuclease domain-containing protein</fullName>
    </recommendedName>
</protein>
<keyword evidence="4" id="KW-1185">Reference proteome</keyword>
<dbReference type="GO" id="GO:0005737">
    <property type="term" value="C:cytoplasm"/>
    <property type="evidence" value="ECO:0007669"/>
    <property type="project" value="TreeGrafter"/>
</dbReference>
<dbReference type="SUPFAM" id="SSF53098">
    <property type="entry name" value="Ribonuclease H-like"/>
    <property type="match status" value="1"/>
</dbReference>
<organism evidence="3 4">
    <name type="scientific">Arabidopsis arenosa</name>
    <name type="common">Sand rock-cress</name>
    <name type="synonym">Cardaminopsis arenosa</name>
    <dbReference type="NCBI Taxonomy" id="38785"/>
    <lineage>
        <taxon>Eukaryota</taxon>
        <taxon>Viridiplantae</taxon>
        <taxon>Streptophyta</taxon>
        <taxon>Embryophyta</taxon>
        <taxon>Tracheophyta</taxon>
        <taxon>Spermatophyta</taxon>
        <taxon>Magnoliopsida</taxon>
        <taxon>eudicotyledons</taxon>
        <taxon>Gunneridae</taxon>
        <taxon>Pentapetalae</taxon>
        <taxon>rosids</taxon>
        <taxon>malvids</taxon>
        <taxon>Brassicales</taxon>
        <taxon>Brassicaceae</taxon>
        <taxon>Camelineae</taxon>
        <taxon>Arabidopsis</taxon>
    </lineage>
</organism>
<dbReference type="Gene3D" id="3.30.420.10">
    <property type="entry name" value="Ribonuclease H-like superfamily/Ribonuclease H"/>
    <property type="match status" value="1"/>
</dbReference>